<proteinExistence type="predicted"/>
<evidence type="ECO:0000313" key="2">
    <source>
        <dbReference type="EMBL" id="KAF2295128.1"/>
    </source>
</evidence>
<accession>A0A6A6L4B4</accession>
<dbReference type="Proteomes" id="UP000467840">
    <property type="component" value="Chromosome 7"/>
</dbReference>
<feature type="region of interest" description="Disordered" evidence="1">
    <location>
        <begin position="74"/>
        <end position="106"/>
    </location>
</feature>
<evidence type="ECO:0000256" key="1">
    <source>
        <dbReference type="SAM" id="MobiDB-lite"/>
    </source>
</evidence>
<evidence type="ECO:0000313" key="3">
    <source>
        <dbReference type="Proteomes" id="UP000467840"/>
    </source>
</evidence>
<organism evidence="2 3">
    <name type="scientific">Hevea brasiliensis</name>
    <name type="common">Para rubber tree</name>
    <name type="synonym">Siphonia brasiliensis</name>
    <dbReference type="NCBI Taxonomy" id="3981"/>
    <lineage>
        <taxon>Eukaryota</taxon>
        <taxon>Viridiplantae</taxon>
        <taxon>Streptophyta</taxon>
        <taxon>Embryophyta</taxon>
        <taxon>Tracheophyta</taxon>
        <taxon>Spermatophyta</taxon>
        <taxon>Magnoliopsida</taxon>
        <taxon>eudicotyledons</taxon>
        <taxon>Gunneridae</taxon>
        <taxon>Pentapetalae</taxon>
        <taxon>rosids</taxon>
        <taxon>fabids</taxon>
        <taxon>Malpighiales</taxon>
        <taxon>Euphorbiaceae</taxon>
        <taxon>Crotonoideae</taxon>
        <taxon>Micrandreae</taxon>
        <taxon>Hevea</taxon>
    </lineage>
</organism>
<gene>
    <name evidence="2" type="ORF">GH714_031609</name>
</gene>
<dbReference type="EMBL" id="JAAGAX010000013">
    <property type="protein sequence ID" value="KAF2295128.1"/>
    <property type="molecule type" value="Genomic_DNA"/>
</dbReference>
<sequence length="217" mass="24649">MSEREDSDSDVPEEFTSDQVLTSFFIFLESATTLSLLSENVALICVLLAGNTARRRDKKVQKENKTRIVREGKERRRLWAQRKTPRPSKGDESVQDVTETETEKEPLGTGGCFQMRLFNCLQLVRSMKPLLLFLLKVFLSDSEDEKVEAKLPPRKKKPKSSGIETVILKEMSPPQCLQNSLEFLRKKKMQVSRSSSVLNNSNQALRLISTSGLLSKK</sequence>
<keyword evidence="3" id="KW-1185">Reference proteome</keyword>
<dbReference type="AlphaFoldDB" id="A0A6A6L4B4"/>
<feature type="compositionally biased region" description="Basic residues" evidence="1">
    <location>
        <begin position="75"/>
        <end position="86"/>
    </location>
</feature>
<protein>
    <submittedName>
        <fullName evidence="2">Uncharacterized protein</fullName>
    </submittedName>
</protein>
<reference evidence="2 3" key="1">
    <citation type="journal article" date="2020" name="Mol. Plant">
        <title>The Chromosome-Based Rubber Tree Genome Provides New Insights into Spurge Genome Evolution and Rubber Biosynthesis.</title>
        <authorList>
            <person name="Liu J."/>
            <person name="Shi C."/>
            <person name="Shi C.C."/>
            <person name="Li W."/>
            <person name="Zhang Q.J."/>
            <person name="Zhang Y."/>
            <person name="Li K."/>
            <person name="Lu H.F."/>
            <person name="Shi C."/>
            <person name="Zhu S.T."/>
            <person name="Xiao Z.Y."/>
            <person name="Nan H."/>
            <person name="Yue Y."/>
            <person name="Zhu X.G."/>
            <person name="Wu Y."/>
            <person name="Hong X.N."/>
            <person name="Fan G.Y."/>
            <person name="Tong Y."/>
            <person name="Zhang D."/>
            <person name="Mao C.L."/>
            <person name="Liu Y.L."/>
            <person name="Hao S.J."/>
            <person name="Liu W.Q."/>
            <person name="Lv M.Q."/>
            <person name="Zhang H.B."/>
            <person name="Liu Y."/>
            <person name="Hu-Tang G.R."/>
            <person name="Wang J.P."/>
            <person name="Wang J.H."/>
            <person name="Sun Y.H."/>
            <person name="Ni S.B."/>
            <person name="Chen W.B."/>
            <person name="Zhang X.C."/>
            <person name="Jiao Y.N."/>
            <person name="Eichler E.E."/>
            <person name="Li G.H."/>
            <person name="Liu X."/>
            <person name="Gao L.Z."/>
        </authorList>
    </citation>
    <scope>NUCLEOTIDE SEQUENCE [LARGE SCALE GENOMIC DNA]</scope>
    <source>
        <strain evidence="3">cv. GT1</strain>
        <tissue evidence="2">Leaf</tissue>
    </source>
</reference>
<comment type="caution">
    <text evidence="2">The sequence shown here is derived from an EMBL/GenBank/DDBJ whole genome shotgun (WGS) entry which is preliminary data.</text>
</comment>
<dbReference type="PANTHER" id="PTHR36387">
    <property type="entry name" value="UDP-N-ACETYLMURAMOYL-L-ALANYL-D-GLUTAMATE-2, 6-DIAMINOPIMELATE LIGASE"/>
    <property type="match status" value="1"/>
</dbReference>
<dbReference type="PANTHER" id="PTHR36387:SF2">
    <property type="entry name" value="UDP-N-ACETYLMURAMOYL-L-ALANYL-D-GLUTAMATE-2, 6-DIAMINOPIMELATE LIGASE"/>
    <property type="match status" value="1"/>
</dbReference>
<name>A0A6A6L4B4_HEVBR</name>